<reference evidence="2" key="3">
    <citation type="submission" date="2023-09" db="EMBL/GenBank/DDBJ databases">
        <authorList>
            <person name="Schober I."/>
            <person name="Bunk B."/>
        </authorList>
    </citation>
    <scope>NUCLEOTIDE SEQUENCE</scope>
    <source>
        <strain evidence="2">DSM 103800</strain>
    </source>
</reference>
<dbReference type="SUPFAM" id="SSF52540">
    <property type="entry name" value="P-loop containing nucleoside triphosphate hydrolases"/>
    <property type="match status" value="1"/>
</dbReference>
<evidence type="ECO:0000313" key="2">
    <source>
        <dbReference type="EMBL" id="MDT8329631.1"/>
    </source>
</evidence>
<dbReference type="InterPro" id="IPR027417">
    <property type="entry name" value="P-loop_NTPase"/>
</dbReference>
<evidence type="ECO:0000313" key="3">
    <source>
        <dbReference type="Proteomes" id="UP000185494"/>
    </source>
</evidence>
<dbReference type="STRING" id="257708.RGI145_06440"/>
<dbReference type="RefSeq" id="WP_075797722.1">
    <property type="nucleotide sequence ID" value="NZ_CP015583.1"/>
</dbReference>
<dbReference type="Proteomes" id="UP000185494">
    <property type="component" value="Chromosome 1"/>
</dbReference>
<sequence>MSHRVHILGASGSGTTTLGAALAKRLGCPHEDADLYYWRRTDPPFTTKRPVPERLALLERALDDAAGWVLSGSMISWGGSLVPRFDLVVFLSLDPAERMRRLLAREEARHGARIQPGGDMAEASAAFLAWAESYDTAGPEIRSRALHEGWLAGLSCPVLRLRTEMPVPQLVEQVCAGLSRIPIRRRARPASLLTQQALDRY</sequence>
<keyword evidence="4" id="KW-1185">Reference proteome</keyword>
<reference evidence="1 3" key="1">
    <citation type="submission" date="2016-05" db="EMBL/GenBank/DDBJ databases">
        <title>Complete Genome and Methylome Analysis of Psychrotrophic Bacterial Isolates from Antarctic Lake Untersee.</title>
        <authorList>
            <person name="Fomenkov A."/>
            <person name="Akimov V.N."/>
            <person name="Vasilyeva L.V."/>
            <person name="Andersen D."/>
            <person name="Vincze T."/>
            <person name="Roberts R.J."/>
        </authorList>
    </citation>
    <scope>NUCLEOTIDE SEQUENCE [LARGE SCALE GENOMIC DNA]</scope>
    <source>
        <strain evidence="1 3">U14-5</strain>
    </source>
</reference>
<dbReference type="Proteomes" id="UP001258945">
    <property type="component" value="Unassembled WGS sequence"/>
</dbReference>
<dbReference type="EMBL" id="CP015583">
    <property type="protein sequence ID" value="APT56795.1"/>
    <property type="molecule type" value="Genomic_DNA"/>
</dbReference>
<dbReference type="eggNOG" id="COG0563">
    <property type="taxonomic scope" value="Bacteria"/>
</dbReference>
<gene>
    <name evidence="1" type="ORF">RGI145_06440</name>
    <name evidence="2" type="ORF">RQ831_01115</name>
</gene>
<dbReference type="Pfam" id="PF13238">
    <property type="entry name" value="AAA_18"/>
    <property type="match status" value="1"/>
</dbReference>
<dbReference type="AlphaFoldDB" id="A0A1L7ADA8"/>
<evidence type="ECO:0000313" key="1">
    <source>
        <dbReference type="EMBL" id="APT56795.1"/>
    </source>
</evidence>
<dbReference type="PANTHER" id="PTHR37816">
    <property type="entry name" value="YALI0E33011P"/>
    <property type="match status" value="1"/>
</dbReference>
<accession>A0A1L7ADA8</accession>
<dbReference type="KEGG" id="rgi:RGI145_06440"/>
<reference evidence="2 4" key="2">
    <citation type="journal article" date="2019" name="Microb. Pathog.">
        <title>Comparison of VITEK 2, MALDI-TOF MS, 16S rRNA gene sequencing, and whole-genome sequencing for identification of Roseomonas mucosa.</title>
        <authorList>
            <person name="Rudolph W.W."/>
            <person name="Gunzer F."/>
            <person name="Trauth M."/>
            <person name="Bunk B."/>
            <person name="Bigge R."/>
            <person name="Schrottner P."/>
        </authorList>
    </citation>
    <scope>NUCLEOTIDE SEQUENCE [LARGE SCALE GENOMIC DNA]</scope>
    <source>
        <strain evidence="2 4">DSM 103800</strain>
    </source>
</reference>
<organism evidence="1 3">
    <name type="scientific">Roseomonas gilardii</name>
    <dbReference type="NCBI Taxonomy" id="257708"/>
    <lineage>
        <taxon>Bacteria</taxon>
        <taxon>Pseudomonadati</taxon>
        <taxon>Pseudomonadota</taxon>
        <taxon>Alphaproteobacteria</taxon>
        <taxon>Acetobacterales</taxon>
        <taxon>Roseomonadaceae</taxon>
        <taxon>Roseomonas</taxon>
    </lineage>
</organism>
<protein>
    <submittedName>
        <fullName evidence="2">AAA family ATPase</fullName>
    </submittedName>
</protein>
<evidence type="ECO:0000313" key="4">
    <source>
        <dbReference type="Proteomes" id="UP001258945"/>
    </source>
</evidence>
<dbReference type="PANTHER" id="PTHR37816:SF2">
    <property type="entry name" value="DNA TOPOLOGY MODULATION PROTEIN FLAR-RELATED PROTEIN"/>
    <property type="match status" value="1"/>
</dbReference>
<name>A0A1L7ADA8_9PROT</name>
<dbReference type="NCBIfam" id="NF004861">
    <property type="entry name" value="PRK06217.1"/>
    <property type="match status" value="1"/>
</dbReference>
<dbReference type="Gene3D" id="3.40.50.300">
    <property type="entry name" value="P-loop containing nucleotide triphosphate hydrolases"/>
    <property type="match status" value="1"/>
</dbReference>
<proteinExistence type="predicted"/>
<dbReference type="EMBL" id="JAVVDO010000001">
    <property type="protein sequence ID" value="MDT8329631.1"/>
    <property type="molecule type" value="Genomic_DNA"/>
</dbReference>
<dbReference type="InterPro" id="IPR052922">
    <property type="entry name" value="Cytidylate_Kinase-2"/>
</dbReference>